<reference evidence="3 5" key="1">
    <citation type="submission" date="2016-11" db="EMBL/GenBank/DDBJ databases">
        <authorList>
            <person name="Jaros S."/>
            <person name="Januszkiewicz K."/>
            <person name="Wedrychowicz H."/>
        </authorList>
    </citation>
    <scope>NUCLEOTIDE SEQUENCE [LARGE SCALE GENOMIC DNA]</scope>
    <source>
        <strain evidence="3 5">DSM 784</strain>
    </source>
</reference>
<dbReference type="InterPro" id="IPR041700">
    <property type="entry name" value="OMP_b-brl_3"/>
</dbReference>
<accession>A0A1K1QNG9</accession>
<reference evidence="4 6" key="2">
    <citation type="submission" date="2023-11" db="EMBL/GenBank/DDBJ databases">
        <title>MicrobeMod: A computational toolkit for identifying prokaryotic methylation and restriction-modification with nanopore sequencing.</title>
        <authorList>
            <person name="Crits-Christoph A."/>
            <person name="Kang S.C."/>
            <person name="Lee H."/>
            <person name="Ostrov N."/>
        </authorList>
    </citation>
    <scope>NUCLEOTIDE SEQUENCE [LARGE SCALE GENOMIC DNA]</scope>
    <source>
        <strain evidence="4 6">ATCC 23090</strain>
    </source>
</reference>
<evidence type="ECO:0000259" key="2">
    <source>
        <dbReference type="Pfam" id="PF14905"/>
    </source>
</evidence>
<sequence length="881" mass="97202">MSFHKPVFVYLILFASFTAHAQQTGKIYGQLSDTVTHQQLKDAFITITKDNVIRKSFFADKSGGFSADNIPFGQYTLNISFQGLAPVKRAFTIDSEHNLVKMDTIFMFIRVRELDTVVILEPPIVVKKDTLEYNSSRFKTKEYAVLAELLKMLPGIQIRNDGTITINGQPVDQITVDGEPFFSGEPSMALEHLPAEIVKKIQVYATNIHNNMPGPPPQPGFPGNKTLNIVLKSDKRKGNFGKLGAGAGTGDTYTINGDLNHMNGSQQLSIVADAGNVDKEKNGTDPVQQNNGIRRVMNGGLNYRDSRNATLKYNGSYLANDTRSEVASRSQTLIIYPGDSSTSLSQSNNGVNQMRSHRFNGKIDYNPDDRTTLSIIPMMNLNSADNTSFQESTQHYANTGTQIYQSSGTSSGKSNNTQLSSNFQLTRRGTKIGELLIANLNIRNTENTHNSLNETVTAYTSFSKNVHQLTDNKSGSFNVGTNAMYTKPLGKNYNFTAQGSYGFNKDNNIYNTYKFNNANGHYDQLDPTQSNNFTSNYHSGIAQASIRGQAGILNITLGAGLQGDWLLANNVSEHTQFSRHFINLLPQALLSLSPKNGKNLMLGYNGKPISISIQQLQPVTVTSDSLFIQEGNPDLKQPYTHTFNMSYNAIKIGTMRLFTISMSASFTEHSIAQSGTLLANGAQLSKPVNLEGTRSANLTLNYATSALSGKLIFNITGAAVYSKNPVLSNGVRNDSRTFMTNSDLTCTYNNQKGWDLSLSVEPGYNIMSTSSGVSTRYFQTGINGKGLYSWKNLESGLTWYYNYNSSLPADYQPDFPVLSPVVRYRFLKSKALQAAITCVDLLNQQSGASRTVSASEIADSWSKTRGRYLLFSLTYNFRHFK</sequence>
<keyword evidence="6" id="KW-1185">Reference proteome</keyword>
<feature type="domain" description="Outer membrane protein beta-barrel" evidence="2">
    <location>
        <begin position="433"/>
        <end position="875"/>
    </location>
</feature>
<keyword evidence="1" id="KW-0732">Signal</keyword>
<evidence type="ECO:0000313" key="4">
    <source>
        <dbReference type="EMBL" id="WQG89295.1"/>
    </source>
</evidence>
<evidence type="ECO:0000256" key="1">
    <source>
        <dbReference type="SAM" id="SignalP"/>
    </source>
</evidence>
<dbReference type="AlphaFoldDB" id="A0A1K1QNG9"/>
<feature type="chain" id="PRO_5012317820" evidence="1">
    <location>
        <begin position="22"/>
        <end position="881"/>
    </location>
</feature>
<dbReference type="Pfam" id="PF14905">
    <property type="entry name" value="OMP_b-brl_3"/>
    <property type="match status" value="1"/>
</dbReference>
<protein>
    <submittedName>
        <fullName evidence="4">Outer membrane beta-barrel protein</fullName>
    </submittedName>
    <submittedName>
        <fullName evidence="3">Outer membrane protein beta-barrel family protein</fullName>
    </submittedName>
</protein>
<evidence type="ECO:0000313" key="6">
    <source>
        <dbReference type="Proteomes" id="UP001326715"/>
    </source>
</evidence>
<dbReference type="Gene3D" id="2.60.40.1120">
    <property type="entry name" value="Carboxypeptidase-like, regulatory domain"/>
    <property type="match status" value="1"/>
</dbReference>
<proteinExistence type="predicted"/>
<dbReference type="GO" id="GO:0030246">
    <property type="term" value="F:carbohydrate binding"/>
    <property type="evidence" value="ECO:0007669"/>
    <property type="project" value="InterPro"/>
</dbReference>
<dbReference type="EMBL" id="CP140154">
    <property type="protein sequence ID" value="WQG89295.1"/>
    <property type="molecule type" value="Genomic_DNA"/>
</dbReference>
<dbReference type="RefSeq" id="WP_072361435.1">
    <property type="nucleotide sequence ID" value="NZ_CP139972.1"/>
</dbReference>
<organism evidence="3 5">
    <name type="scientific">Chitinophaga sancti</name>
    <dbReference type="NCBI Taxonomy" id="1004"/>
    <lineage>
        <taxon>Bacteria</taxon>
        <taxon>Pseudomonadati</taxon>
        <taxon>Bacteroidota</taxon>
        <taxon>Chitinophagia</taxon>
        <taxon>Chitinophagales</taxon>
        <taxon>Chitinophagaceae</taxon>
        <taxon>Chitinophaga</taxon>
    </lineage>
</organism>
<gene>
    <name evidence="3" type="ORF">SAMN05661012_02954</name>
    <name evidence="4" type="ORF">SR876_30655</name>
</gene>
<evidence type="ECO:0000313" key="3">
    <source>
        <dbReference type="EMBL" id="SFW61309.1"/>
    </source>
</evidence>
<dbReference type="EMBL" id="FPIZ01000008">
    <property type="protein sequence ID" value="SFW61309.1"/>
    <property type="molecule type" value="Genomic_DNA"/>
</dbReference>
<dbReference type="OrthoDB" id="1075943at2"/>
<feature type="signal peptide" evidence="1">
    <location>
        <begin position="1"/>
        <end position="21"/>
    </location>
</feature>
<dbReference type="STRING" id="1004.SAMN05661012_02954"/>
<dbReference type="Proteomes" id="UP000183788">
    <property type="component" value="Unassembled WGS sequence"/>
</dbReference>
<dbReference type="SUPFAM" id="SSF56935">
    <property type="entry name" value="Porins"/>
    <property type="match status" value="1"/>
</dbReference>
<dbReference type="SUPFAM" id="SSF49452">
    <property type="entry name" value="Starch-binding domain-like"/>
    <property type="match status" value="1"/>
</dbReference>
<dbReference type="InterPro" id="IPR013784">
    <property type="entry name" value="Carb-bd-like_fold"/>
</dbReference>
<name>A0A1K1QNG9_9BACT</name>
<evidence type="ECO:0000313" key="5">
    <source>
        <dbReference type="Proteomes" id="UP000183788"/>
    </source>
</evidence>
<dbReference type="Proteomes" id="UP001326715">
    <property type="component" value="Chromosome"/>
</dbReference>